<feature type="signal peptide" evidence="1">
    <location>
        <begin position="1"/>
        <end position="19"/>
    </location>
</feature>
<evidence type="ECO:0000313" key="3">
    <source>
        <dbReference type="Proteomes" id="UP001154078"/>
    </source>
</evidence>
<proteinExistence type="predicted"/>
<name>A0A9P0AZA9_BRAAE</name>
<dbReference type="PANTHER" id="PTHR11008:SF32">
    <property type="entry name" value="CIRCADIAN CLOCK-CONTROLLED PROTEIN DAYWAKE-RELATED"/>
    <property type="match status" value="1"/>
</dbReference>
<dbReference type="InterPro" id="IPR038606">
    <property type="entry name" value="To_sf"/>
</dbReference>
<dbReference type="GO" id="GO:0005615">
    <property type="term" value="C:extracellular space"/>
    <property type="evidence" value="ECO:0007669"/>
    <property type="project" value="TreeGrafter"/>
</dbReference>
<gene>
    <name evidence="2" type="ORF">MELIAE_LOCUS5123</name>
</gene>
<reference evidence="2" key="1">
    <citation type="submission" date="2021-12" db="EMBL/GenBank/DDBJ databases">
        <authorList>
            <person name="King R."/>
        </authorList>
    </citation>
    <scope>NUCLEOTIDE SEQUENCE</scope>
</reference>
<dbReference type="AlphaFoldDB" id="A0A9P0AZA9"/>
<evidence type="ECO:0000313" key="2">
    <source>
        <dbReference type="EMBL" id="CAH0553016.1"/>
    </source>
</evidence>
<organism evidence="2 3">
    <name type="scientific">Brassicogethes aeneus</name>
    <name type="common">Rape pollen beetle</name>
    <name type="synonym">Meligethes aeneus</name>
    <dbReference type="NCBI Taxonomy" id="1431903"/>
    <lineage>
        <taxon>Eukaryota</taxon>
        <taxon>Metazoa</taxon>
        <taxon>Ecdysozoa</taxon>
        <taxon>Arthropoda</taxon>
        <taxon>Hexapoda</taxon>
        <taxon>Insecta</taxon>
        <taxon>Pterygota</taxon>
        <taxon>Neoptera</taxon>
        <taxon>Endopterygota</taxon>
        <taxon>Coleoptera</taxon>
        <taxon>Polyphaga</taxon>
        <taxon>Cucujiformia</taxon>
        <taxon>Nitidulidae</taxon>
        <taxon>Meligethinae</taxon>
        <taxon>Brassicogethes</taxon>
    </lineage>
</organism>
<dbReference type="InterPro" id="IPR010562">
    <property type="entry name" value="Haemolymph_juvenile_hormone-bd"/>
</dbReference>
<dbReference type="Gene3D" id="3.15.10.30">
    <property type="entry name" value="Haemolymph juvenile hormone binding protein"/>
    <property type="match status" value="2"/>
</dbReference>
<keyword evidence="3" id="KW-1185">Reference proteome</keyword>
<dbReference type="SMART" id="SM00700">
    <property type="entry name" value="JHBP"/>
    <property type="match status" value="1"/>
</dbReference>
<feature type="chain" id="PRO_5040323457" evidence="1">
    <location>
        <begin position="20"/>
        <end position="193"/>
    </location>
</feature>
<dbReference type="PANTHER" id="PTHR11008">
    <property type="entry name" value="PROTEIN TAKEOUT-LIKE PROTEIN"/>
    <property type="match status" value="1"/>
</dbReference>
<dbReference type="EMBL" id="OV121134">
    <property type="protein sequence ID" value="CAH0553016.1"/>
    <property type="molecule type" value="Genomic_DNA"/>
</dbReference>
<dbReference type="Pfam" id="PF06585">
    <property type="entry name" value="JHBP"/>
    <property type="match status" value="1"/>
</dbReference>
<sequence>MFGVRCFCLLLLSFNLINGLHPPSYIKPCSLSDPNLNDCALKSGIEALPHLLEGDKKYGIQTLNPYYVDLIEVNQGDLKVNLKKPVTTGLEKVTLKAVKIDTETKKMSINTLFHNIVVTGNYEISGKILILPIEGQGKLNITVGDQINKFLNENWQDVLNEAGGAAIEVLKGACKNSLNGLFLKVPYNELFLQ</sequence>
<protein>
    <submittedName>
        <fullName evidence="2">Uncharacterized protein</fullName>
    </submittedName>
</protein>
<keyword evidence="1" id="KW-0732">Signal</keyword>
<dbReference type="Proteomes" id="UP001154078">
    <property type="component" value="Chromosome 3"/>
</dbReference>
<accession>A0A9P0AZA9</accession>
<evidence type="ECO:0000256" key="1">
    <source>
        <dbReference type="SAM" id="SignalP"/>
    </source>
</evidence>